<dbReference type="InterPro" id="IPR011993">
    <property type="entry name" value="PH-like_dom_sf"/>
</dbReference>
<dbReference type="EMBL" id="UZAN01042601">
    <property type="protein sequence ID" value="VDP76369.1"/>
    <property type="molecule type" value="Genomic_DNA"/>
</dbReference>
<reference evidence="2 3" key="1">
    <citation type="submission" date="2018-11" db="EMBL/GenBank/DDBJ databases">
        <authorList>
            <consortium name="Pathogen Informatics"/>
        </authorList>
    </citation>
    <scope>NUCLEOTIDE SEQUENCE [LARGE SCALE GENOMIC DNA]</scope>
    <source>
        <strain evidence="2 3">Egypt</strain>
    </source>
</reference>
<evidence type="ECO:0000259" key="1">
    <source>
        <dbReference type="PROSITE" id="PS50196"/>
    </source>
</evidence>
<keyword evidence="3" id="KW-1185">Reference proteome</keyword>
<sequence length="137" mass="15507">MFLKRCRVYRYADEAWKERGVGEMKVLVQPQVIPDGYTSGGRDVLPANVSLNNVQRARLLMRREQVLKICVNQPIGIDIPHFTPMGSADNSMCWVGEDYSEGSATHEKLAIRFKNASDAEEFQAAVQRAQNYLRNSS</sequence>
<dbReference type="GO" id="GO:0005737">
    <property type="term" value="C:cytoplasm"/>
    <property type="evidence" value="ECO:0007669"/>
    <property type="project" value="TreeGrafter"/>
</dbReference>
<dbReference type="SUPFAM" id="SSF50729">
    <property type="entry name" value="PH domain-like"/>
    <property type="match status" value="1"/>
</dbReference>
<dbReference type="PANTHER" id="PTHR23138:SF87">
    <property type="entry name" value="E3 SUMO-PROTEIN LIGASE RANBP2"/>
    <property type="match status" value="1"/>
</dbReference>
<dbReference type="AlphaFoldDB" id="A0A3P8K8T9"/>
<name>A0A3P8K8T9_9TREM</name>
<dbReference type="PANTHER" id="PTHR23138">
    <property type="entry name" value="RAN BINDING PROTEIN"/>
    <property type="match status" value="1"/>
</dbReference>
<dbReference type="Proteomes" id="UP000272942">
    <property type="component" value="Unassembled WGS sequence"/>
</dbReference>
<feature type="domain" description="RanBD1" evidence="1">
    <location>
        <begin position="1"/>
        <end position="135"/>
    </location>
</feature>
<accession>A0A3P8K8T9</accession>
<organism evidence="2 3">
    <name type="scientific">Echinostoma caproni</name>
    <dbReference type="NCBI Taxonomy" id="27848"/>
    <lineage>
        <taxon>Eukaryota</taxon>
        <taxon>Metazoa</taxon>
        <taxon>Spiralia</taxon>
        <taxon>Lophotrochozoa</taxon>
        <taxon>Platyhelminthes</taxon>
        <taxon>Trematoda</taxon>
        <taxon>Digenea</taxon>
        <taxon>Plagiorchiida</taxon>
        <taxon>Echinostomata</taxon>
        <taxon>Echinostomatoidea</taxon>
        <taxon>Echinostomatidae</taxon>
        <taxon>Echinostoma</taxon>
    </lineage>
</organism>
<evidence type="ECO:0000313" key="3">
    <source>
        <dbReference type="Proteomes" id="UP000272942"/>
    </source>
</evidence>
<gene>
    <name evidence="2" type="ORF">ECPE_LOCUS5725</name>
</gene>
<protein>
    <recommendedName>
        <fullName evidence="1">RanBD1 domain-containing protein</fullName>
    </recommendedName>
</protein>
<dbReference type="SMART" id="SM00160">
    <property type="entry name" value="RanBD"/>
    <property type="match status" value="1"/>
</dbReference>
<dbReference type="CDD" id="cd00835">
    <property type="entry name" value="RanBD_family"/>
    <property type="match status" value="1"/>
</dbReference>
<dbReference type="Gene3D" id="2.30.29.30">
    <property type="entry name" value="Pleckstrin-homology domain (PH domain)/Phosphotyrosine-binding domain (PTB)"/>
    <property type="match status" value="1"/>
</dbReference>
<dbReference type="InterPro" id="IPR000156">
    <property type="entry name" value="Ran_bind_dom"/>
</dbReference>
<dbReference type="OrthoDB" id="2357150at2759"/>
<dbReference type="GO" id="GO:0005096">
    <property type="term" value="F:GTPase activator activity"/>
    <property type="evidence" value="ECO:0007669"/>
    <property type="project" value="TreeGrafter"/>
</dbReference>
<dbReference type="PROSITE" id="PS50196">
    <property type="entry name" value="RANBD1"/>
    <property type="match status" value="1"/>
</dbReference>
<dbReference type="Pfam" id="PF00638">
    <property type="entry name" value="Ran_BP1"/>
    <property type="match status" value="1"/>
</dbReference>
<dbReference type="InterPro" id="IPR045255">
    <property type="entry name" value="RanBP1-like"/>
</dbReference>
<evidence type="ECO:0000313" key="2">
    <source>
        <dbReference type="EMBL" id="VDP76369.1"/>
    </source>
</evidence>
<dbReference type="GO" id="GO:0005643">
    <property type="term" value="C:nuclear pore"/>
    <property type="evidence" value="ECO:0007669"/>
    <property type="project" value="TreeGrafter"/>
</dbReference>
<proteinExistence type="predicted"/>